<sequence length="79" mass="9332">MALNIILPILSNPPTSYAAKNIEYKVLNLNLVREENYDNFDIFGEYLVEPIEKICNEYGKEGWEFIDEITKLNFLIFKR</sequence>
<gene>
    <name evidence="1" type="ORF">S03H2_62888</name>
</gene>
<proteinExistence type="predicted"/>
<dbReference type="EMBL" id="BARU01040702">
    <property type="protein sequence ID" value="GAH80490.1"/>
    <property type="molecule type" value="Genomic_DNA"/>
</dbReference>
<protein>
    <recommendedName>
        <fullName evidence="2">DUF4177 domain-containing protein</fullName>
    </recommendedName>
</protein>
<comment type="caution">
    <text evidence="1">The sequence shown here is derived from an EMBL/GenBank/DDBJ whole genome shotgun (WGS) entry which is preliminary data.</text>
</comment>
<accession>X1JG61</accession>
<dbReference type="AlphaFoldDB" id="X1JG61"/>
<evidence type="ECO:0000313" key="1">
    <source>
        <dbReference type="EMBL" id="GAH80490.1"/>
    </source>
</evidence>
<evidence type="ECO:0008006" key="2">
    <source>
        <dbReference type="Google" id="ProtNLM"/>
    </source>
</evidence>
<name>X1JG61_9ZZZZ</name>
<organism evidence="1">
    <name type="scientific">marine sediment metagenome</name>
    <dbReference type="NCBI Taxonomy" id="412755"/>
    <lineage>
        <taxon>unclassified sequences</taxon>
        <taxon>metagenomes</taxon>
        <taxon>ecological metagenomes</taxon>
    </lineage>
</organism>
<reference evidence="1" key="1">
    <citation type="journal article" date="2014" name="Front. Microbiol.">
        <title>High frequency of phylogenetically diverse reductive dehalogenase-homologous genes in deep subseafloor sedimentary metagenomes.</title>
        <authorList>
            <person name="Kawai M."/>
            <person name="Futagami T."/>
            <person name="Toyoda A."/>
            <person name="Takaki Y."/>
            <person name="Nishi S."/>
            <person name="Hori S."/>
            <person name="Arai W."/>
            <person name="Tsubouchi T."/>
            <person name="Morono Y."/>
            <person name="Uchiyama I."/>
            <person name="Ito T."/>
            <person name="Fujiyama A."/>
            <person name="Inagaki F."/>
            <person name="Takami H."/>
        </authorList>
    </citation>
    <scope>NUCLEOTIDE SEQUENCE</scope>
    <source>
        <strain evidence="1">Expedition CK06-06</strain>
    </source>
</reference>